<dbReference type="Gene3D" id="3.90.1200.10">
    <property type="match status" value="1"/>
</dbReference>
<dbReference type="AlphaFoldDB" id="A0AAT9GEK4"/>
<dbReference type="EMBL" id="AP029172">
    <property type="protein sequence ID" value="BFD48208.1"/>
    <property type="molecule type" value="Genomic_DNA"/>
</dbReference>
<dbReference type="Pfam" id="PF01636">
    <property type="entry name" value="APH"/>
    <property type="match status" value="1"/>
</dbReference>
<accession>A0AAT9GEK4</accession>
<organism evidence="2">
    <name type="scientific">Wolbachia endosymbiont of Sergentomyia squamirostris</name>
    <dbReference type="NCBI Taxonomy" id="3113640"/>
    <lineage>
        <taxon>Bacteria</taxon>
        <taxon>Pseudomonadati</taxon>
        <taxon>Pseudomonadota</taxon>
        <taxon>Alphaproteobacteria</taxon>
        <taxon>Rickettsiales</taxon>
        <taxon>Anaplasmataceae</taxon>
        <taxon>Wolbachieae</taxon>
        <taxon>Wolbachia</taxon>
    </lineage>
</organism>
<sequence length="294" mass="33562">MNLITLQLVKKLIEQQFPQLADLYVRPVECSGIDNRTFHLGEKMLVRLPSSENYALQVPKEQKWLKILASHLSLSIPEPVAMGQPSKHYPWNWSIYKWIEGKSANMISIDNLDLQNIAFQLAQFLNELHKIETEDGPSAGLHNYWRGGHVKIYDTETRDAIKELYDFVDIKAAISVWEKAVSSKWNKSLVWVHGDLASSNIIVKEERLIAVIDFGCMGIGDPACDLVIAWTLLRDESREIFRSNLCLDSDTWARACGWALWKALITLVSLKDRTSLEAIEQKRIINDVLSENLS</sequence>
<name>A0AAT9GEK4_9RICK</name>
<feature type="domain" description="Aminoglycoside phosphotransferase" evidence="1">
    <location>
        <begin position="31"/>
        <end position="256"/>
    </location>
</feature>
<dbReference type="PANTHER" id="PTHR21310:SF42">
    <property type="entry name" value="BIFUNCTIONAL AAC_APH"/>
    <property type="match status" value="1"/>
</dbReference>
<dbReference type="Gene3D" id="3.30.200.20">
    <property type="entry name" value="Phosphorylase Kinase, domain 1"/>
    <property type="match status" value="1"/>
</dbReference>
<dbReference type="PANTHER" id="PTHR21310">
    <property type="entry name" value="AMINOGLYCOSIDE PHOSPHOTRANSFERASE-RELATED-RELATED"/>
    <property type="match status" value="1"/>
</dbReference>
<dbReference type="InterPro" id="IPR002575">
    <property type="entry name" value="Aminoglycoside_PTrfase"/>
</dbReference>
<proteinExistence type="predicted"/>
<gene>
    <name evidence="2" type="ORF">DMENIID0003_12820</name>
</gene>
<dbReference type="InterPro" id="IPR051678">
    <property type="entry name" value="AGP_Transferase"/>
</dbReference>
<dbReference type="SUPFAM" id="SSF56112">
    <property type="entry name" value="Protein kinase-like (PK-like)"/>
    <property type="match status" value="1"/>
</dbReference>
<reference evidence="2" key="1">
    <citation type="submission" date="2024-01" db="EMBL/GenBank/DDBJ databases">
        <title>Sequencing the genomes of a sandfly, Sergentomyia squamirostris, and its two endosymbionts.</title>
        <authorList>
            <person name="Itokawa K."/>
            <person name="Sanjoba C."/>
        </authorList>
    </citation>
    <scope>NUCLEOTIDE SEQUENCE</scope>
    <source>
        <strain evidence="2">WSSQ</strain>
    </source>
</reference>
<dbReference type="InterPro" id="IPR011009">
    <property type="entry name" value="Kinase-like_dom_sf"/>
</dbReference>
<evidence type="ECO:0000313" key="2">
    <source>
        <dbReference type="EMBL" id="BFD48208.1"/>
    </source>
</evidence>
<protein>
    <submittedName>
        <fullName evidence="2">Aminoglycoside phosphotransferase family protein</fullName>
    </submittedName>
</protein>
<evidence type="ECO:0000259" key="1">
    <source>
        <dbReference type="Pfam" id="PF01636"/>
    </source>
</evidence>
<dbReference type="CDD" id="cd05155">
    <property type="entry name" value="APH_ChoK_like_1"/>
    <property type="match status" value="1"/>
</dbReference>